<feature type="signal peptide" evidence="14">
    <location>
        <begin position="1"/>
        <end position="42"/>
    </location>
</feature>
<proteinExistence type="inferred from homology"/>
<keyword evidence="17" id="KW-1185">Reference proteome</keyword>
<dbReference type="PROSITE" id="PS52016">
    <property type="entry name" value="TONB_DEPENDENT_REC_3"/>
    <property type="match status" value="1"/>
</dbReference>
<evidence type="ECO:0000256" key="8">
    <source>
        <dbReference type="ARBA" id="ARBA00023077"/>
    </source>
</evidence>
<dbReference type="Pfam" id="PF07715">
    <property type="entry name" value="Plug"/>
    <property type="match status" value="1"/>
</dbReference>
<dbReference type="EMBL" id="JBHTKB010000001">
    <property type="protein sequence ID" value="MFD0912816.1"/>
    <property type="molecule type" value="Genomic_DNA"/>
</dbReference>
<dbReference type="InterPro" id="IPR010105">
    <property type="entry name" value="TonB_sidphr_rcpt"/>
</dbReference>
<name>A0ABW3F302_9PROT</name>
<feature type="chain" id="PRO_5045575558" evidence="14">
    <location>
        <begin position="43"/>
        <end position="807"/>
    </location>
</feature>
<dbReference type="InterPro" id="IPR039426">
    <property type="entry name" value="TonB-dep_rcpt-like"/>
</dbReference>
<gene>
    <name evidence="16" type="ORF">ACFQ1Z_04590</name>
</gene>
<dbReference type="InterPro" id="IPR037066">
    <property type="entry name" value="Plug_dom_sf"/>
</dbReference>
<comment type="caution">
    <text evidence="16">The sequence shown here is derived from an EMBL/GenBank/DDBJ whole genome shotgun (WGS) entry which is preliminary data.</text>
</comment>
<evidence type="ECO:0000256" key="14">
    <source>
        <dbReference type="SAM" id="SignalP"/>
    </source>
</evidence>
<evidence type="ECO:0000259" key="15">
    <source>
        <dbReference type="SMART" id="SM00965"/>
    </source>
</evidence>
<dbReference type="NCBIfam" id="TIGR01783">
    <property type="entry name" value="TonB-siderophor"/>
    <property type="match status" value="1"/>
</dbReference>
<evidence type="ECO:0000256" key="1">
    <source>
        <dbReference type="ARBA" id="ARBA00004571"/>
    </source>
</evidence>
<dbReference type="InterPro" id="IPR036942">
    <property type="entry name" value="Beta-barrel_TonB_sf"/>
</dbReference>
<keyword evidence="6 12" id="KW-0812">Transmembrane</keyword>
<evidence type="ECO:0000313" key="17">
    <source>
        <dbReference type="Proteomes" id="UP001597128"/>
    </source>
</evidence>
<dbReference type="RefSeq" id="WP_379055982.1">
    <property type="nucleotide sequence ID" value="NZ_JBHTKB010000001.1"/>
</dbReference>
<organism evidence="16 17">
    <name type="scientific">Methylophilus luteus</name>
    <dbReference type="NCBI Taxonomy" id="640108"/>
    <lineage>
        <taxon>Bacteria</taxon>
        <taxon>Pseudomonadati</taxon>
        <taxon>Pseudomonadota</taxon>
        <taxon>Betaproteobacteria</taxon>
        <taxon>Nitrosomonadales</taxon>
        <taxon>Methylophilaceae</taxon>
        <taxon>Methylophilus</taxon>
    </lineage>
</organism>
<keyword evidence="14" id="KW-0732">Signal</keyword>
<keyword evidence="5" id="KW-0406">Ion transport</keyword>
<keyword evidence="5" id="KW-0410">Iron transport</keyword>
<evidence type="ECO:0000256" key="9">
    <source>
        <dbReference type="ARBA" id="ARBA00023136"/>
    </source>
</evidence>
<dbReference type="SMART" id="SM00965">
    <property type="entry name" value="STN"/>
    <property type="match status" value="1"/>
</dbReference>
<keyword evidence="9 12" id="KW-0472">Membrane</keyword>
<dbReference type="SUPFAM" id="SSF56935">
    <property type="entry name" value="Porins"/>
    <property type="match status" value="1"/>
</dbReference>
<evidence type="ECO:0000256" key="13">
    <source>
        <dbReference type="RuleBase" id="RU003357"/>
    </source>
</evidence>
<keyword evidence="8 13" id="KW-0798">TonB box</keyword>
<evidence type="ECO:0000256" key="5">
    <source>
        <dbReference type="ARBA" id="ARBA00022496"/>
    </source>
</evidence>
<evidence type="ECO:0000313" key="16">
    <source>
        <dbReference type="EMBL" id="MFD0912816.1"/>
    </source>
</evidence>
<keyword evidence="11 12" id="KW-0998">Cell outer membrane</keyword>
<evidence type="ECO:0000256" key="7">
    <source>
        <dbReference type="ARBA" id="ARBA00023004"/>
    </source>
</evidence>
<dbReference type="Proteomes" id="UP001597128">
    <property type="component" value="Unassembled WGS sequence"/>
</dbReference>
<keyword evidence="7" id="KW-0408">Iron</keyword>
<dbReference type="InterPro" id="IPR000531">
    <property type="entry name" value="Beta-barrel_TonB"/>
</dbReference>
<dbReference type="Gene3D" id="2.170.130.10">
    <property type="entry name" value="TonB-dependent receptor, plug domain"/>
    <property type="match status" value="1"/>
</dbReference>
<protein>
    <submittedName>
        <fullName evidence="16">TonB-dependent siderophore receptor</fullName>
    </submittedName>
</protein>
<evidence type="ECO:0000256" key="10">
    <source>
        <dbReference type="ARBA" id="ARBA00023170"/>
    </source>
</evidence>
<evidence type="ECO:0000256" key="2">
    <source>
        <dbReference type="ARBA" id="ARBA00009810"/>
    </source>
</evidence>
<dbReference type="Gene3D" id="2.40.170.20">
    <property type="entry name" value="TonB-dependent receptor, beta-barrel domain"/>
    <property type="match status" value="1"/>
</dbReference>
<dbReference type="InterPro" id="IPR012910">
    <property type="entry name" value="Plug_dom"/>
</dbReference>
<comment type="subcellular location">
    <subcellularLocation>
        <location evidence="1 12">Cell outer membrane</location>
        <topology evidence="1 12">Multi-pass membrane protein</topology>
    </subcellularLocation>
</comment>
<sequence length="807" mass="86885">MQASTIRKKSTLKRQLSHALHAALLTGLAGSLTLASAVTAYAEESKVYDFQLPGGKLADALNALARQSAVTLTFDAAQVQGKSVPALKKQLTREQALQQLLKDTGLQARSVNGATIIVPRPLSQHTDTLPEVAVQASRGQSPSDLPAPFAGGQVAKASRMGILGNVDIFKTPFSSQSFTEEFVLDQQARRLADIVAVDPSVRSAMAEYGDSETYHIRGFPLFTNQVGINGLYGMTELRRIAPDFYERVDVLKGPASMLNGSSPFGVTGGNINLVSKRAADTPLNRFTASYISDSQFGGHLDLGRRFGEDNAWGVRLNALAREGDTPISRQSDRMYIGSLAVDYRGEKLTASLDIASQDRLTKGYSANIVYNSGFALPRAPQNDKNFVNDWEFFRGDSNYWMTKVEYEFDPALTAYLTYGQARGNEEYFYAGSQGRRIINSAGDFTARAGGYTGWYEVATYELGVRGQLQLGSVSNNYALTYTDFDRTAGGLTVNAIPQYTGNIYQSPNLPKPTVNYGPIPQNGDLQLHSVGLVNTFGFLQDNLLLTVGARHQSLYSGIFASGVKADAYDESRVTPTAALLAKLGDYSVYGNYSEGLSQGAVAPNTAANAGESLPPFVTKQQEVGVKYNAGTFGVTAAVFQITQPSSFTNAANRLVADGEQRNRGLELSTFGQPFSGVRLLGGVTFIDPEQTKTQSGLNDGKDAVGVPKISVVINGEYDIFAVPGLTLTGRISGFSEAQADIANTQSIPGWTTFDAGARYATQISGNKLTFRANIINLANKDYWNSVSRSFITMGAPRTALISATVDF</sequence>
<dbReference type="Pfam" id="PF07660">
    <property type="entry name" value="STN"/>
    <property type="match status" value="1"/>
</dbReference>
<evidence type="ECO:0000256" key="12">
    <source>
        <dbReference type="PROSITE-ProRule" id="PRU01360"/>
    </source>
</evidence>
<evidence type="ECO:0000256" key="11">
    <source>
        <dbReference type="ARBA" id="ARBA00023237"/>
    </source>
</evidence>
<evidence type="ECO:0000256" key="6">
    <source>
        <dbReference type="ARBA" id="ARBA00022692"/>
    </source>
</evidence>
<keyword evidence="3 12" id="KW-0813">Transport</keyword>
<dbReference type="Pfam" id="PF00593">
    <property type="entry name" value="TonB_dep_Rec_b-barrel"/>
    <property type="match status" value="1"/>
</dbReference>
<comment type="similarity">
    <text evidence="2 12 13">Belongs to the TonB-dependent receptor family.</text>
</comment>
<feature type="domain" description="Secretin/TonB short N-terminal" evidence="15">
    <location>
        <begin position="70"/>
        <end position="120"/>
    </location>
</feature>
<dbReference type="Gene3D" id="3.55.50.30">
    <property type="match status" value="1"/>
</dbReference>
<dbReference type="CDD" id="cd01347">
    <property type="entry name" value="ligand_gated_channel"/>
    <property type="match status" value="1"/>
</dbReference>
<reference evidence="17" key="1">
    <citation type="journal article" date="2019" name="Int. J. Syst. Evol. Microbiol.">
        <title>The Global Catalogue of Microorganisms (GCM) 10K type strain sequencing project: providing services to taxonomists for standard genome sequencing and annotation.</title>
        <authorList>
            <consortium name="The Broad Institute Genomics Platform"/>
            <consortium name="The Broad Institute Genome Sequencing Center for Infectious Disease"/>
            <person name="Wu L."/>
            <person name="Ma J."/>
        </authorList>
    </citation>
    <scope>NUCLEOTIDE SEQUENCE [LARGE SCALE GENOMIC DNA]</scope>
    <source>
        <strain evidence="17">CCUG 58412</strain>
    </source>
</reference>
<accession>A0ABW3F302</accession>
<keyword evidence="10 16" id="KW-0675">Receptor</keyword>
<evidence type="ECO:0000256" key="3">
    <source>
        <dbReference type="ARBA" id="ARBA00022448"/>
    </source>
</evidence>
<keyword evidence="4 12" id="KW-1134">Transmembrane beta strand</keyword>
<dbReference type="InterPro" id="IPR011662">
    <property type="entry name" value="Secretin/TonB_short_N"/>
</dbReference>
<dbReference type="PANTHER" id="PTHR32552">
    <property type="entry name" value="FERRICHROME IRON RECEPTOR-RELATED"/>
    <property type="match status" value="1"/>
</dbReference>
<evidence type="ECO:0000256" key="4">
    <source>
        <dbReference type="ARBA" id="ARBA00022452"/>
    </source>
</evidence>
<dbReference type="PANTHER" id="PTHR32552:SF82">
    <property type="entry name" value="FCUA PROTEIN"/>
    <property type="match status" value="1"/>
</dbReference>